<dbReference type="AlphaFoldDB" id="A0A8X6L168"/>
<dbReference type="Gene3D" id="3.30.710.10">
    <property type="entry name" value="Potassium Channel Kv1.1, Chain A"/>
    <property type="match status" value="1"/>
</dbReference>
<dbReference type="GO" id="GO:0030163">
    <property type="term" value="P:protein catabolic process"/>
    <property type="evidence" value="ECO:0007669"/>
    <property type="project" value="UniProtKB-ARBA"/>
</dbReference>
<accession>A0A8X6L168</accession>
<gene>
    <name evidence="3" type="ORF">TNCT_134701</name>
</gene>
<evidence type="ECO:0008006" key="5">
    <source>
        <dbReference type="Google" id="ProtNLM"/>
    </source>
</evidence>
<dbReference type="PANTHER" id="PTHR24413">
    <property type="entry name" value="SPECKLE-TYPE POZ PROTEIN"/>
    <property type="match status" value="1"/>
</dbReference>
<dbReference type="InterPro" id="IPR002083">
    <property type="entry name" value="MATH/TRAF_dom"/>
</dbReference>
<dbReference type="Gene3D" id="1.25.40.420">
    <property type="match status" value="1"/>
</dbReference>
<dbReference type="Gene3D" id="2.60.210.10">
    <property type="entry name" value="Apoptosis, Tumor Necrosis Factor Receptor Associated Protein 2, Chain A"/>
    <property type="match status" value="2"/>
</dbReference>
<protein>
    <recommendedName>
        <fullName evidence="5">Speckle-type POZ protein</fullName>
    </recommendedName>
</protein>
<proteinExistence type="predicted"/>
<comment type="caution">
    <text evidence="3">The sequence shown here is derived from an EMBL/GenBank/DDBJ whole genome shotgun (WGS) entry which is preliminary data.</text>
</comment>
<sequence>MNAEGKGYTFVWKIENFSGAWHRTGKEIESPIFILDAIERSQWKLLLYPRGKSVGNYISYYLKRLEKSEGSMNLKIDYELSFLTEDGEILKPNFVSNDIFKKGESKGENLFKMRDEVFLSKYLPQDILTAYCRTWISDRRNMDRVNIFANTIISMDKTSFVWDIENFSKMGTSDRKDYAIKSAHGDHVVTLELFLTEQSCEESINVCVKFHSPGIKFFRFNSFLLDAIGNRFNSGSMEFQVHNTSDAWKLALLVSKKNLMEKSKVYLPNDVLSLNCKCDFSTKIAFEGIERIEHGISSSKFRKEALAENILSTPSVPLADALRSMYSDGLFCDTELRTSTKTFSAHKNILSARSPIFKEMFRKYTKDKTMGCVDLTDIDADTIHRMLLYLYTDTLEDLKCETASALYVAAEKYQILNLKNKCFTFLMDNLTVNNVCEALILADTHQDNDLKNAVQDYILRNDKAVFCSSEWIRLIGTHTKLAAETMCLKYYKN</sequence>
<feature type="domain" description="MATH" evidence="2">
    <location>
        <begin position="7"/>
        <end position="134"/>
    </location>
</feature>
<dbReference type="InterPro" id="IPR011333">
    <property type="entry name" value="SKP1/BTB/POZ_sf"/>
</dbReference>
<dbReference type="Pfam" id="PF00651">
    <property type="entry name" value="BTB"/>
    <property type="match status" value="1"/>
</dbReference>
<dbReference type="PROSITE" id="PS50144">
    <property type="entry name" value="MATH"/>
    <property type="match status" value="1"/>
</dbReference>
<dbReference type="SUPFAM" id="SSF54695">
    <property type="entry name" value="POZ domain"/>
    <property type="match status" value="1"/>
</dbReference>
<dbReference type="Pfam" id="PF22486">
    <property type="entry name" value="MATH_2"/>
    <property type="match status" value="1"/>
</dbReference>
<evidence type="ECO:0000313" key="3">
    <source>
        <dbReference type="EMBL" id="GFQ91701.1"/>
    </source>
</evidence>
<dbReference type="SUPFAM" id="SSF49599">
    <property type="entry name" value="TRAF domain-like"/>
    <property type="match status" value="2"/>
</dbReference>
<dbReference type="Proteomes" id="UP000887116">
    <property type="component" value="Unassembled WGS sequence"/>
</dbReference>
<dbReference type="SMART" id="SM00225">
    <property type="entry name" value="BTB"/>
    <property type="match status" value="1"/>
</dbReference>
<evidence type="ECO:0000259" key="1">
    <source>
        <dbReference type="PROSITE" id="PS50097"/>
    </source>
</evidence>
<evidence type="ECO:0000313" key="4">
    <source>
        <dbReference type="Proteomes" id="UP000887116"/>
    </source>
</evidence>
<name>A0A8X6L168_TRICU</name>
<organism evidence="3 4">
    <name type="scientific">Trichonephila clavata</name>
    <name type="common">Joro spider</name>
    <name type="synonym">Nephila clavata</name>
    <dbReference type="NCBI Taxonomy" id="2740835"/>
    <lineage>
        <taxon>Eukaryota</taxon>
        <taxon>Metazoa</taxon>
        <taxon>Ecdysozoa</taxon>
        <taxon>Arthropoda</taxon>
        <taxon>Chelicerata</taxon>
        <taxon>Arachnida</taxon>
        <taxon>Araneae</taxon>
        <taxon>Araneomorphae</taxon>
        <taxon>Entelegynae</taxon>
        <taxon>Araneoidea</taxon>
        <taxon>Nephilidae</taxon>
        <taxon>Trichonephila</taxon>
    </lineage>
</organism>
<dbReference type="PROSITE" id="PS50097">
    <property type="entry name" value="BTB"/>
    <property type="match status" value="1"/>
</dbReference>
<evidence type="ECO:0000259" key="2">
    <source>
        <dbReference type="PROSITE" id="PS50144"/>
    </source>
</evidence>
<feature type="domain" description="BTB" evidence="1">
    <location>
        <begin position="332"/>
        <end position="399"/>
    </location>
</feature>
<reference evidence="3" key="1">
    <citation type="submission" date="2020-07" db="EMBL/GenBank/DDBJ databases">
        <title>Multicomponent nature underlies the extraordinary mechanical properties of spider dragline silk.</title>
        <authorList>
            <person name="Kono N."/>
            <person name="Nakamura H."/>
            <person name="Mori M."/>
            <person name="Yoshida Y."/>
            <person name="Ohtoshi R."/>
            <person name="Malay A.D."/>
            <person name="Moran D.A.P."/>
            <person name="Tomita M."/>
            <person name="Numata K."/>
            <person name="Arakawa K."/>
        </authorList>
    </citation>
    <scope>NUCLEOTIDE SEQUENCE</scope>
</reference>
<dbReference type="OrthoDB" id="2311693at2759"/>
<dbReference type="CDD" id="cd18186">
    <property type="entry name" value="BTB_POZ_ZBTB_KLHL-like"/>
    <property type="match status" value="1"/>
</dbReference>
<dbReference type="InterPro" id="IPR008974">
    <property type="entry name" value="TRAF-like"/>
</dbReference>
<dbReference type="InterPro" id="IPR000210">
    <property type="entry name" value="BTB/POZ_dom"/>
</dbReference>
<keyword evidence="4" id="KW-1185">Reference proteome</keyword>
<dbReference type="EMBL" id="BMAO01023898">
    <property type="protein sequence ID" value="GFQ91701.1"/>
    <property type="molecule type" value="Genomic_DNA"/>
</dbReference>